<comment type="caution">
    <text evidence="1">The sequence shown here is derived from an EMBL/GenBank/DDBJ whole genome shotgun (WGS) entry which is preliminary data.</text>
</comment>
<protein>
    <submittedName>
        <fullName evidence="1">Uncharacterized protein</fullName>
    </submittedName>
</protein>
<dbReference type="STRING" id="33051.SB4_00345"/>
<dbReference type="Proteomes" id="UP000072867">
    <property type="component" value="Unassembled WGS sequence"/>
</dbReference>
<reference evidence="1 2" key="1">
    <citation type="journal article" date="2016" name="Front. Microbiol.">
        <title>Genomic Resource of Rice Seed Associated Bacteria.</title>
        <authorList>
            <person name="Midha S."/>
            <person name="Bansal K."/>
            <person name="Sharma S."/>
            <person name="Kumar N."/>
            <person name="Patil P.P."/>
            <person name="Chaudhry V."/>
            <person name="Patil P.B."/>
        </authorList>
    </citation>
    <scope>NUCLEOTIDE SEQUENCE [LARGE SCALE GENOMIC DNA]</scope>
    <source>
        <strain evidence="1 2">NS319</strain>
    </source>
</reference>
<gene>
    <name evidence="1" type="ORF">NS319_03225</name>
</gene>
<dbReference type="InterPro" id="IPR011990">
    <property type="entry name" value="TPR-like_helical_dom_sf"/>
</dbReference>
<sequence length="180" mass="18688">MLASGPVPRPEFLMRLSSLAAAAALAVVSLSTSLSGQRPDSQIDARSMQLLEQGRSLKTAGNLEGATDILETAVTVDPRNRAAFVLLAEVADARGLPGKAIRLYREALLLDPNDTHALRGQGEALVQRGAVARAKDNLAKIKTLCKADCADATALAAQIANGPPATVTTAQVDSKTPPTP</sequence>
<dbReference type="SMART" id="SM00028">
    <property type="entry name" value="TPR"/>
    <property type="match status" value="2"/>
</dbReference>
<dbReference type="SUPFAM" id="SSF48452">
    <property type="entry name" value="TPR-like"/>
    <property type="match status" value="1"/>
</dbReference>
<proteinExistence type="predicted"/>
<name>A0A147I4H4_9SPHN</name>
<evidence type="ECO:0000313" key="2">
    <source>
        <dbReference type="Proteomes" id="UP000072867"/>
    </source>
</evidence>
<dbReference type="Pfam" id="PF13432">
    <property type="entry name" value="TPR_16"/>
    <property type="match status" value="1"/>
</dbReference>
<dbReference type="PATRIC" id="fig|33051.3.peg.1389"/>
<dbReference type="EMBL" id="LDTD01000020">
    <property type="protein sequence ID" value="KTT73387.1"/>
    <property type="molecule type" value="Genomic_DNA"/>
</dbReference>
<dbReference type="Gene3D" id="1.25.40.10">
    <property type="entry name" value="Tetratricopeptide repeat domain"/>
    <property type="match status" value="1"/>
</dbReference>
<organism evidence="1 2">
    <name type="scientific">Sphingomonas sanguinis</name>
    <dbReference type="NCBI Taxonomy" id="33051"/>
    <lineage>
        <taxon>Bacteria</taxon>
        <taxon>Pseudomonadati</taxon>
        <taxon>Pseudomonadota</taxon>
        <taxon>Alphaproteobacteria</taxon>
        <taxon>Sphingomonadales</taxon>
        <taxon>Sphingomonadaceae</taxon>
        <taxon>Sphingomonas</taxon>
    </lineage>
</organism>
<dbReference type="AlphaFoldDB" id="A0A147I4H4"/>
<dbReference type="InterPro" id="IPR019734">
    <property type="entry name" value="TPR_rpt"/>
</dbReference>
<accession>A0A147I4H4</accession>
<evidence type="ECO:0000313" key="1">
    <source>
        <dbReference type="EMBL" id="KTT73387.1"/>
    </source>
</evidence>